<dbReference type="Pfam" id="PF07799">
    <property type="entry name" value="DUF1643"/>
    <property type="match status" value="1"/>
</dbReference>
<keyword evidence="2" id="KW-1185">Reference proteome</keyword>
<organism evidence="1 2">
    <name type="scientific">Metallumcola ferriviriculae</name>
    <dbReference type="NCBI Taxonomy" id="3039180"/>
    <lineage>
        <taxon>Bacteria</taxon>
        <taxon>Bacillati</taxon>
        <taxon>Bacillota</taxon>
        <taxon>Clostridia</taxon>
        <taxon>Neomoorellales</taxon>
        <taxon>Desulfitibacteraceae</taxon>
        <taxon>Metallumcola</taxon>
    </lineage>
</organism>
<name>A0AAU0UNN6_9FIRM</name>
<protein>
    <submittedName>
        <fullName evidence="1">DUF1643 domain-containing protein</fullName>
    </submittedName>
</protein>
<dbReference type="RefSeq" id="WP_366924638.1">
    <property type="nucleotide sequence ID" value="NZ_CP121694.1"/>
</dbReference>
<dbReference type="InterPro" id="IPR012441">
    <property type="entry name" value="DUF1643"/>
</dbReference>
<dbReference type="Proteomes" id="UP001329915">
    <property type="component" value="Chromosome"/>
</dbReference>
<proteinExistence type="predicted"/>
<dbReference type="AlphaFoldDB" id="A0AAU0UNN6"/>
<sequence>MKNISTIKSKVILSDKKIHNYTHRYLLERVWKKESPKATIIMLNPSYADELKWDYSSMRVMNFLIDQGYGGVSIVNLFSCIETNSKNLPPYNIRYNADTDKYIAEAVARNKDIIIAWGTNKNRKRRIQSLKTILQNQTEEKRIFRLMDSDGKIHHVSILKKDIYLKLLESFNDI</sequence>
<evidence type="ECO:0000313" key="1">
    <source>
        <dbReference type="EMBL" id="WRO21809.1"/>
    </source>
</evidence>
<accession>A0AAU0UNN6</accession>
<evidence type="ECO:0000313" key="2">
    <source>
        <dbReference type="Proteomes" id="UP001329915"/>
    </source>
</evidence>
<gene>
    <name evidence="1" type="ORF">MFMK1_001630</name>
</gene>
<dbReference type="EMBL" id="CP121694">
    <property type="protein sequence ID" value="WRO21809.1"/>
    <property type="molecule type" value="Genomic_DNA"/>
</dbReference>
<dbReference type="KEGG" id="dbc:MFMK1_001630"/>
<reference evidence="1 2" key="1">
    <citation type="submission" date="2023-04" db="EMBL/GenBank/DDBJ databases">
        <authorList>
            <person name="Hsu D."/>
        </authorList>
    </citation>
    <scope>NUCLEOTIDE SEQUENCE [LARGE SCALE GENOMIC DNA]</scope>
    <source>
        <strain evidence="1 2">MK1</strain>
    </source>
</reference>